<dbReference type="HOGENOM" id="CLU_290748_0_0_1"/>
<dbReference type="EMBL" id="KB202284">
    <property type="protein sequence ID" value="ESO91044.1"/>
    <property type="molecule type" value="Genomic_DNA"/>
</dbReference>
<dbReference type="Proteomes" id="UP000030746">
    <property type="component" value="Unassembled WGS sequence"/>
</dbReference>
<feature type="domain" description="SRCR" evidence="5">
    <location>
        <begin position="244"/>
        <end position="354"/>
    </location>
</feature>
<feature type="domain" description="SRCR" evidence="5">
    <location>
        <begin position="669"/>
        <end position="785"/>
    </location>
</feature>
<keyword evidence="4" id="KW-0732">Signal</keyword>
<organism evidence="6 7">
    <name type="scientific">Lottia gigantea</name>
    <name type="common">Giant owl limpet</name>
    <dbReference type="NCBI Taxonomy" id="225164"/>
    <lineage>
        <taxon>Eukaryota</taxon>
        <taxon>Metazoa</taxon>
        <taxon>Spiralia</taxon>
        <taxon>Lophotrochozoa</taxon>
        <taxon>Mollusca</taxon>
        <taxon>Gastropoda</taxon>
        <taxon>Patellogastropoda</taxon>
        <taxon>Lottioidea</taxon>
        <taxon>Lottiidae</taxon>
        <taxon>Lottia</taxon>
    </lineage>
</organism>
<dbReference type="SUPFAM" id="SSF56487">
    <property type="entry name" value="SRCR-like"/>
    <property type="match status" value="7"/>
</dbReference>
<feature type="compositionally biased region" description="Polar residues" evidence="3">
    <location>
        <begin position="1025"/>
        <end position="1039"/>
    </location>
</feature>
<evidence type="ECO:0000256" key="1">
    <source>
        <dbReference type="ARBA" id="ARBA00023157"/>
    </source>
</evidence>
<dbReference type="Gene3D" id="3.10.250.10">
    <property type="entry name" value="SRCR-like domain"/>
    <property type="match status" value="8"/>
</dbReference>
<evidence type="ECO:0000259" key="5">
    <source>
        <dbReference type="PROSITE" id="PS50287"/>
    </source>
</evidence>
<dbReference type="Pfam" id="PF00530">
    <property type="entry name" value="SRCR"/>
    <property type="match status" value="5"/>
</dbReference>
<name>V4BQ89_LOTGI</name>
<accession>V4BQ89</accession>
<proteinExistence type="predicted"/>
<dbReference type="InterPro" id="IPR001190">
    <property type="entry name" value="SRCR"/>
</dbReference>
<dbReference type="KEGG" id="lgi:LOTGIDRAFT_163562"/>
<dbReference type="PANTHER" id="PTHR48071">
    <property type="entry name" value="SRCR DOMAIN-CONTAINING PROTEIN"/>
    <property type="match status" value="1"/>
</dbReference>
<evidence type="ECO:0000313" key="6">
    <source>
        <dbReference type="EMBL" id="ESO91044.1"/>
    </source>
</evidence>
<evidence type="ECO:0000256" key="3">
    <source>
        <dbReference type="SAM" id="MobiDB-lite"/>
    </source>
</evidence>
<feature type="disulfide bond" evidence="2">
    <location>
        <begin position="633"/>
        <end position="643"/>
    </location>
</feature>
<dbReference type="OrthoDB" id="6079102at2759"/>
<evidence type="ECO:0000256" key="4">
    <source>
        <dbReference type="SAM" id="SignalP"/>
    </source>
</evidence>
<dbReference type="CTD" id="20239455"/>
<feature type="domain" description="SRCR" evidence="5">
    <location>
        <begin position="564"/>
        <end position="662"/>
    </location>
</feature>
<keyword evidence="1 2" id="KW-1015">Disulfide bond</keyword>
<dbReference type="PANTHER" id="PTHR48071:SF18">
    <property type="entry name" value="DELETED IN MALIGNANT BRAIN TUMORS 1 PROTEIN-RELATED"/>
    <property type="match status" value="1"/>
</dbReference>
<dbReference type="AlphaFoldDB" id="V4BQ89"/>
<feature type="domain" description="SRCR" evidence="5">
    <location>
        <begin position="130"/>
        <end position="242"/>
    </location>
</feature>
<comment type="caution">
    <text evidence="2">Lacks conserved residue(s) required for the propagation of feature annotation.</text>
</comment>
<evidence type="ECO:0000256" key="2">
    <source>
        <dbReference type="PROSITE-ProRule" id="PRU00196"/>
    </source>
</evidence>
<feature type="region of interest" description="Disordered" evidence="3">
    <location>
        <begin position="965"/>
        <end position="1039"/>
    </location>
</feature>
<dbReference type="InterPro" id="IPR036772">
    <property type="entry name" value="SRCR-like_dom_sf"/>
</dbReference>
<dbReference type="OMA" id="GRMEYEI"/>
<feature type="disulfide bond" evidence="2">
    <location>
        <begin position="214"/>
        <end position="224"/>
    </location>
</feature>
<dbReference type="RefSeq" id="XP_009058314.1">
    <property type="nucleotide sequence ID" value="XM_009060066.1"/>
</dbReference>
<evidence type="ECO:0000313" key="7">
    <source>
        <dbReference type="Proteomes" id="UP000030746"/>
    </source>
</evidence>
<feature type="signal peptide" evidence="4">
    <location>
        <begin position="1"/>
        <end position="20"/>
    </location>
</feature>
<keyword evidence="7" id="KW-1185">Reference proteome</keyword>
<feature type="compositionally biased region" description="Polar residues" evidence="3">
    <location>
        <begin position="990"/>
        <end position="1018"/>
    </location>
</feature>
<protein>
    <recommendedName>
        <fullName evidence="5">SRCR domain-containing protein</fullName>
    </recommendedName>
</protein>
<dbReference type="SMART" id="SM00202">
    <property type="entry name" value="SR"/>
    <property type="match status" value="5"/>
</dbReference>
<gene>
    <name evidence="6" type="ORF">LOTGIDRAFT_163562</name>
</gene>
<sequence length="1052" mass="114703">MRWWMYLCLVCSLWINFTDAVSVRLAGGGPTYGYVEQNIGGVWKPVCPGENDETQNLAPAVCQSLGFEDGSGYKMTTPVTALEWWYNEFTRSDQASVIPSLDAYATRKWISASRTSQYEHCQSSTLAVLCTGKVQLNIASSYLKPSLSERGFGRVVLSPPNKNSGYIDPSAIDATGARIICKELGFNTSSQISDDQVVGSTQDVNTYVTDKYTCAGTEDTILDCPTSPVTNPSYKPAVVACTNSDISDGTVKISEHQSLVEIRYNDAWGLICGDSFTDIDAVVVCKSLGFNNGKASKVESYRVNRLYPVWIKSLNCVSGNTKPVECNKDMWDTRCNNVAQAQCFNTETAGVYTFTDGGKSVGNHFIERSSKNEKGILAIQLDKRQSDNEPAPKLCKSLGYTSGNDFHLPGSSSLPQGKYWLAVYTKSVGECITTDECFKNDWTLTEDLSKVQDYVKLIICHNGVYLSGNGLSGIVNYKASDASQPSTVNDATLDSDEVNLICKDLGFPDGGRKISEKIFETQNAGGMVNMDCTSGATNTSSCTFSTIADTSSLVPAVLACNLPANLPDIIYLDNDGVVIYNKNNNPVQFCVDDKEWTDKEASVACRQLGYSASNYYKKSRDSNTAVGYKSVTCLGNEQLISECQLVETTSGECSKVAAVTCYNPDDTKFELRDGGDRFGRVWVTRGNQQGYFCYEKFDEEDAGTICRELGFKGGDEIKMTPVTASGTTWWYVNTNCDDDTKVIEGCEVQLEEAPFISYGAVRQTETEIRYSSDSFDATEANIACHEMGYPQGGKVIPSSSFEVEDDPIIVNCAGSETSLMDCQEIAGTKDDTKFASIACETGETIPEIITPAIKDKPKNLLVSFAEGTLKIIDDFRVLIVKNGVWGGLCADSWTDNDATVVCKQLKGATSGKSLKRGNKLNVKYTNFKEAWNCAGTEASLENCPVDQSITEKYCRESAGVYCNNHQPEASSEETYPDLPGFTFAPEDESSTTPLSTQGNNAASTPDDQNVQSEQPTSRPSEDETFISSTQDDNTANTPGITFKLMFAPTLLL</sequence>
<feature type="domain" description="SRCR" evidence="5">
    <location>
        <begin position="23"/>
        <end position="131"/>
    </location>
</feature>
<reference evidence="6 7" key="1">
    <citation type="journal article" date="2013" name="Nature">
        <title>Insights into bilaterian evolution from three spiralian genomes.</title>
        <authorList>
            <person name="Simakov O."/>
            <person name="Marletaz F."/>
            <person name="Cho S.J."/>
            <person name="Edsinger-Gonzales E."/>
            <person name="Havlak P."/>
            <person name="Hellsten U."/>
            <person name="Kuo D.H."/>
            <person name="Larsson T."/>
            <person name="Lv J."/>
            <person name="Arendt D."/>
            <person name="Savage R."/>
            <person name="Osoegawa K."/>
            <person name="de Jong P."/>
            <person name="Grimwood J."/>
            <person name="Chapman J.A."/>
            <person name="Shapiro H."/>
            <person name="Aerts A."/>
            <person name="Otillar R.P."/>
            <person name="Terry A.Y."/>
            <person name="Boore J.L."/>
            <person name="Grigoriev I.V."/>
            <person name="Lindberg D.R."/>
            <person name="Seaver E.C."/>
            <person name="Weisblat D.A."/>
            <person name="Putnam N.H."/>
            <person name="Rokhsar D.S."/>
        </authorList>
    </citation>
    <scope>NUCLEOTIDE SEQUENCE [LARGE SCALE GENOMIC DNA]</scope>
</reference>
<feature type="disulfide bond" evidence="2">
    <location>
        <begin position="316"/>
        <end position="326"/>
    </location>
</feature>
<dbReference type="STRING" id="225164.V4BQ89"/>
<feature type="domain" description="SRCR" evidence="5">
    <location>
        <begin position="862"/>
        <end position="963"/>
    </location>
</feature>
<feature type="chain" id="PRO_5004718006" description="SRCR domain-containing protein" evidence="4">
    <location>
        <begin position="21"/>
        <end position="1052"/>
    </location>
</feature>
<feature type="disulfide bond" evidence="2">
    <location>
        <begin position="933"/>
        <end position="943"/>
    </location>
</feature>
<dbReference type="GO" id="GO:0016020">
    <property type="term" value="C:membrane"/>
    <property type="evidence" value="ECO:0007669"/>
    <property type="project" value="InterPro"/>
</dbReference>
<feature type="disulfide bond" evidence="2">
    <location>
        <begin position="736"/>
        <end position="746"/>
    </location>
</feature>
<dbReference type="GeneID" id="20239455"/>
<dbReference type="PROSITE" id="PS50287">
    <property type="entry name" value="SRCR_2"/>
    <property type="match status" value="6"/>
</dbReference>